<reference evidence="2" key="1">
    <citation type="submission" date="2007-09" db="EMBL/GenBank/DDBJ databases">
        <title>Complete genome sequence of Rickettsia canadensis.</title>
        <authorList>
            <person name="Madan A."/>
            <person name="Fahey J."/>
            <person name="Helton E."/>
            <person name="Ketteman M."/>
            <person name="Madan A."/>
            <person name="Rodrigues S."/>
            <person name="Sanchez A."/>
            <person name="Whiting M."/>
            <person name="Dasch G."/>
            <person name="Eremeeva M."/>
        </authorList>
    </citation>
    <scope>NUCLEOTIDE SEQUENCE [LARGE SCALE GENOMIC DNA]</scope>
    <source>
        <strain evidence="2">McKiel</strain>
    </source>
</reference>
<sequence>MQAIQVYKVDGKPPIITYSLKDEFIIANFIVSLVVKTSIFQMRKL</sequence>
<dbReference type="HOGENOM" id="CLU_3204611_0_0_5"/>
<gene>
    <name evidence="1" type="ordered locus">A1E_03090</name>
</gene>
<dbReference type="STRING" id="293613.A1E_03090"/>
<dbReference type="EMBL" id="CP000409">
    <property type="protein sequence ID" value="ABV73553.1"/>
    <property type="molecule type" value="Genomic_DNA"/>
</dbReference>
<accession>A8EYX0</accession>
<dbReference type="Proteomes" id="UP000007056">
    <property type="component" value="Chromosome"/>
</dbReference>
<evidence type="ECO:0000313" key="2">
    <source>
        <dbReference type="Proteomes" id="UP000007056"/>
    </source>
</evidence>
<dbReference type="AlphaFoldDB" id="A8EYX0"/>
<evidence type="ECO:0000313" key="1">
    <source>
        <dbReference type="EMBL" id="ABV73553.1"/>
    </source>
</evidence>
<name>A8EYX0_RICCK</name>
<organism evidence="1 2">
    <name type="scientific">Rickettsia canadensis (strain McKiel)</name>
    <dbReference type="NCBI Taxonomy" id="293613"/>
    <lineage>
        <taxon>Bacteria</taxon>
        <taxon>Pseudomonadati</taxon>
        <taxon>Pseudomonadota</taxon>
        <taxon>Alphaproteobacteria</taxon>
        <taxon>Rickettsiales</taxon>
        <taxon>Rickettsiaceae</taxon>
        <taxon>Rickettsieae</taxon>
        <taxon>Rickettsia</taxon>
        <taxon>belli group</taxon>
    </lineage>
</organism>
<protein>
    <submittedName>
        <fullName evidence="1">Uncharacterized protein</fullName>
    </submittedName>
</protein>
<dbReference type="KEGG" id="rcm:A1E_03090"/>
<proteinExistence type="predicted"/>